<dbReference type="Gene3D" id="1.10.260.40">
    <property type="entry name" value="lambda repressor-like DNA-binding domains"/>
    <property type="match status" value="1"/>
</dbReference>
<dbReference type="SMART" id="SM00530">
    <property type="entry name" value="HTH_XRE"/>
    <property type="match status" value="1"/>
</dbReference>
<dbReference type="GO" id="GO:0003677">
    <property type="term" value="F:DNA binding"/>
    <property type="evidence" value="ECO:0007669"/>
    <property type="project" value="UniProtKB-KW"/>
</dbReference>
<dbReference type="GO" id="GO:0003700">
    <property type="term" value="F:DNA-binding transcription factor activity"/>
    <property type="evidence" value="ECO:0007669"/>
    <property type="project" value="TreeGrafter"/>
</dbReference>
<evidence type="ECO:0000259" key="2">
    <source>
        <dbReference type="PROSITE" id="PS50943"/>
    </source>
</evidence>
<keyword evidence="1" id="KW-0238">DNA-binding</keyword>
<dbReference type="InterPro" id="IPR010982">
    <property type="entry name" value="Lambda_DNA-bd_dom_sf"/>
</dbReference>
<accession>A0A8S5P6D2</accession>
<sequence>MAIGDKIREARKAAGLTQVELAKKTSLSRSYIGDIEKNRYNPSVTTLQLIATATGTTMAFLLDGAEMVEPAPPHIDTRTRRQLEKVLDDDNLTYNGVVLKGEDKEKVKKALELIFWDVKEKNRRKK</sequence>
<dbReference type="SUPFAM" id="SSF47413">
    <property type="entry name" value="lambda repressor-like DNA-binding domains"/>
    <property type="match status" value="1"/>
</dbReference>
<dbReference type="EMBL" id="BK015343">
    <property type="protein sequence ID" value="DAE02181.1"/>
    <property type="molecule type" value="Genomic_DNA"/>
</dbReference>
<protein>
    <submittedName>
        <fullName evidence="3">Helix-turn-helix domain protein</fullName>
    </submittedName>
</protein>
<feature type="domain" description="HTH cro/C1-type" evidence="2">
    <location>
        <begin position="7"/>
        <end position="61"/>
    </location>
</feature>
<proteinExistence type="predicted"/>
<organism evidence="3">
    <name type="scientific">Myoviridae sp. ctiil21</name>
    <dbReference type="NCBI Taxonomy" id="2825153"/>
    <lineage>
        <taxon>Viruses</taxon>
        <taxon>Duplodnaviria</taxon>
        <taxon>Heunggongvirae</taxon>
        <taxon>Uroviricota</taxon>
        <taxon>Caudoviricetes</taxon>
    </lineage>
</organism>
<evidence type="ECO:0000256" key="1">
    <source>
        <dbReference type="ARBA" id="ARBA00023125"/>
    </source>
</evidence>
<dbReference type="InterPro" id="IPR001387">
    <property type="entry name" value="Cro/C1-type_HTH"/>
</dbReference>
<dbReference type="CDD" id="cd00093">
    <property type="entry name" value="HTH_XRE"/>
    <property type="match status" value="1"/>
</dbReference>
<dbReference type="Pfam" id="PF01381">
    <property type="entry name" value="HTH_3"/>
    <property type="match status" value="1"/>
</dbReference>
<reference evidence="3" key="1">
    <citation type="journal article" date="2021" name="Proc. Natl. Acad. Sci. U.S.A.">
        <title>A Catalog of Tens of Thousands of Viruses from Human Metagenomes Reveals Hidden Associations with Chronic Diseases.</title>
        <authorList>
            <person name="Tisza M.J."/>
            <person name="Buck C.B."/>
        </authorList>
    </citation>
    <scope>NUCLEOTIDE SEQUENCE</scope>
    <source>
        <strain evidence="3">Ctiil21</strain>
    </source>
</reference>
<dbReference type="InterPro" id="IPR050807">
    <property type="entry name" value="TransReg_Diox_bact_type"/>
</dbReference>
<name>A0A8S5P6D2_9CAUD</name>
<evidence type="ECO:0000313" key="3">
    <source>
        <dbReference type="EMBL" id="DAE02181.1"/>
    </source>
</evidence>
<dbReference type="PROSITE" id="PS50943">
    <property type="entry name" value="HTH_CROC1"/>
    <property type="match status" value="1"/>
</dbReference>
<dbReference type="PANTHER" id="PTHR46797">
    <property type="entry name" value="HTH-TYPE TRANSCRIPTIONAL REGULATOR"/>
    <property type="match status" value="1"/>
</dbReference>
<dbReference type="PANTHER" id="PTHR46797:SF1">
    <property type="entry name" value="METHYLPHOSPHONATE SYNTHASE"/>
    <property type="match status" value="1"/>
</dbReference>